<organism evidence="1 2">
    <name type="scientific">Eumeta variegata</name>
    <name type="common">Bagworm moth</name>
    <name type="synonym">Eumeta japonica</name>
    <dbReference type="NCBI Taxonomy" id="151549"/>
    <lineage>
        <taxon>Eukaryota</taxon>
        <taxon>Metazoa</taxon>
        <taxon>Ecdysozoa</taxon>
        <taxon>Arthropoda</taxon>
        <taxon>Hexapoda</taxon>
        <taxon>Insecta</taxon>
        <taxon>Pterygota</taxon>
        <taxon>Neoptera</taxon>
        <taxon>Endopterygota</taxon>
        <taxon>Lepidoptera</taxon>
        <taxon>Glossata</taxon>
        <taxon>Ditrysia</taxon>
        <taxon>Tineoidea</taxon>
        <taxon>Psychidae</taxon>
        <taxon>Oiketicinae</taxon>
        <taxon>Eumeta</taxon>
    </lineage>
</organism>
<dbReference type="AlphaFoldDB" id="A0A4C1TQC0"/>
<name>A0A4C1TQC0_EUMVA</name>
<keyword evidence="2" id="KW-1185">Reference proteome</keyword>
<sequence length="98" mass="11055">MADKECMLSAAREVRRLLDATASRMYCLDIELERPARDKPYSDPRYMAPTVLPIYNGLIQSNACARYADNRDADLAFLETEASKFLRTHLTQTAPPSA</sequence>
<gene>
    <name evidence="1" type="ORF">EVAR_9886_1</name>
</gene>
<dbReference type="EMBL" id="BGZK01000077">
    <property type="protein sequence ID" value="GBP16169.1"/>
    <property type="molecule type" value="Genomic_DNA"/>
</dbReference>
<dbReference type="Proteomes" id="UP000299102">
    <property type="component" value="Unassembled WGS sequence"/>
</dbReference>
<proteinExistence type="predicted"/>
<protein>
    <submittedName>
        <fullName evidence="1">Uncharacterized protein</fullName>
    </submittedName>
</protein>
<comment type="caution">
    <text evidence="1">The sequence shown here is derived from an EMBL/GenBank/DDBJ whole genome shotgun (WGS) entry which is preliminary data.</text>
</comment>
<evidence type="ECO:0000313" key="1">
    <source>
        <dbReference type="EMBL" id="GBP16169.1"/>
    </source>
</evidence>
<evidence type="ECO:0000313" key="2">
    <source>
        <dbReference type="Proteomes" id="UP000299102"/>
    </source>
</evidence>
<accession>A0A4C1TQC0</accession>
<reference evidence="1 2" key="1">
    <citation type="journal article" date="2019" name="Commun. Biol.">
        <title>The bagworm genome reveals a unique fibroin gene that provides high tensile strength.</title>
        <authorList>
            <person name="Kono N."/>
            <person name="Nakamura H."/>
            <person name="Ohtoshi R."/>
            <person name="Tomita M."/>
            <person name="Numata K."/>
            <person name="Arakawa K."/>
        </authorList>
    </citation>
    <scope>NUCLEOTIDE SEQUENCE [LARGE SCALE GENOMIC DNA]</scope>
</reference>